<feature type="domain" description="KTSC" evidence="1">
    <location>
        <begin position="25"/>
        <end position="80"/>
    </location>
</feature>
<organism evidence="2 3">
    <name type="scientific">Pseudothauera nasutitermitis</name>
    <dbReference type="NCBI Taxonomy" id="2565930"/>
    <lineage>
        <taxon>Bacteria</taxon>
        <taxon>Pseudomonadati</taxon>
        <taxon>Pseudomonadota</taxon>
        <taxon>Betaproteobacteria</taxon>
        <taxon>Rhodocyclales</taxon>
        <taxon>Zoogloeaceae</taxon>
        <taxon>Pseudothauera</taxon>
    </lineage>
</organism>
<evidence type="ECO:0000313" key="3">
    <source>
        <dbReference type="Proteomes" id="UP000308430"/>
    </source>
</evidence>
<dbReference type="InterPro" id="IPR025309">
    <property type="entry name" value="KTSC_dom"/>
</dbReference>
<reference evidence="2 3" key="1">
    <citation type="submission" date="2019-04" db="EMBL/GenBank/DDBJ databases">
        <title>Azoarcus nasutitermitis sp. nov. isolated from termite nest.</title>
        <authorList>
            <person name="Lin S.-Y."/>
            <person name="Hameed A."/>
            <person name="Hsu Y.-H."/>
            <person name="Young C.-C."/>
        </authorList>
    </citation>
    <scope>NUCLEOTIDE SEQUENCE [LARGE SCALE GENOMIC DNA]</scope>
    <source>
        <strain evidence="2 3">CC-YHH838</strain>
    </source>
</reference>
<dbReference type="EMBL" id="SSOC01000001">
    <property type="protein sequence ID" value="THF67597.1"/>
    <property type="molecule type" value="Genomic_DNA"/>
</dbReference>
<dbReference type="AlphaFoldDB" id="A0A4S4B4G0"/>
<sequence>MATRAPAAAFDDAADYQHIPMKEVESHKIKAVGYDEATRTLAVTFQRGAGAIYHYPNVEPQVYADFIGAESLGSFFGAHLQSLPFKKFHPEQVAA</sequence>
<proteinExistence type="predicted"/>
<evidence type="ECO:0000259" key="1">
    <source>
        <dbReference type="Pfam" id="PF13619"/>
    </source>
</evidence>
<name>A0A4S4B4G0_9RHOO</name>
<evidence type="ECO:0000313" key="2">
    <source>
        <dbReference type="EMBL" id="THF67597.1"/>
    </source>
</evidence>
<comment type="caution">
    <text evidence="2">The sequence shown here is derived from an EMBL/GenBank/DDBJ whole genome shotgun (WGS) entry which is preliminary data.</text>
</comment>
<dbReference type="Proteomes" id="UP000308430">
    <property type="component" value="Unassembled WGS sequence"/>
</dbReference>
<keyword evidence="3" id="KW-1185">Reference proteome</keyword>
<protein>
    <submittedName>
        <fullName evidence="2">KTSC domain-containing protein</fullName>
    </submittedName>
</protein>
<dbReference type="Pfam" id="PF13619">
    <property type="entry name" value="KTSC"/>
    <property type="match status" value="1"/>
</dbReference>
<gene>
    <name evidence="2" type="ORF">E6C76_03825</name>
</gene>
<accession>A0A4S4B4G0</accession>
<dbReference type="OrthoDB" id="8909582at2"/>